<evidence type="ECO:0000259" key="3">
    <source>
        <dbReference type="Pfam" id="PF25917"/>
    </source>
</evidence>
<dbReference type="AlphaFoldDB" id="A0A379DHF0"/>
<evidence type="ECO:0000313" key="4">
    <source>
        <dbReference type="EMBL" id="SUB77417.1"/>
    </source>
</evidence>
<keyword evidence="2" id="KW-1133">Transmembrane helix</keyword>
<dbReference type="EMBL" id="UGTI01000001">
    <property type="protein sequence ID" value="SUB77417.1"/>
    <property type="molecule type" value="Genomic_DNA"/>
</dbReference>
<organism evidence="4 5">
    <name type="scientific">Porphyromonas macacae</name>
    <dbReference type="NCBI Taxonomy" id="28115"/>
    <lineage>
        <taxon>Bacteria</taxon>
        <taxon>Pseudomonadati</taxon>
        <taxon>Bacteroidota</taxon>
        <taxon>Bacteroidia</taxon>
        <taxon>Bacteroidales</taxon>
        <taxon>Porphyromonadaceae</taxon>
        <taxon>Porphyromonas</taxon>
    </lineage>
</organism>
<accession>A0A379DHF0</accession>
<dbReference type="Proteomes" id="UP000254263">
    <property type="component" value="Unassembled WGS sequence"/>
</dbReference>
<gene>
    <name evidence="4" type="ORF">NCTC13100_00541</name>
</gene>
<sequence>MDENKDMQIRSSAKGANDNGTTTITVGKRQKTMVFTFLVVLVVVILIAIAGFIFFNPHQEVIIGQAEVEEVRISGKVPGRISEYLVEEGQKVSKGDTLVRIYSPEVLAKLEQAEAAKSAAESLNKQAREGTSKNLQNTAFEMWQSAKVGLDVARKSYERVKNLYQQGVISAQKHDEVEAKFHSMEAAERAAKSQYELSKAGIFSQEKATTQALVDRTKGILSEVGAYMEESALVSPLDGVVTDIFPHRGELVGSGAPVMNIADTTTIHVLFSIREDKLSNVHRDTELKAYVPALGGKNISLRVTKMKDMGAYAAWKAKKPTGQIDVRTFQVTAKPVEPVPGFIAGMSVVLDDPKVK</sequence>
<feature type="transmembrane region" description="Helical" evidence="2">
    <location>
        <begin position="34"/>
        <end position="55"/>
    </location>
</feature>
<proteinExistence type="predicted"/>
<keyword evidence="2" id="KW-0812">Transmembrane</keyword>
<dbReference type="Pfam" id="PF25917">
    <property type="entry name" value="BSH_RND"/>
    <property type="match status" value="1"/>
</dbReference>
<reference evidence="4 5" key="1">
    <citation type="submission" date="2018-06" db="EMBL/GenBank/DDBJ databases">
        <authorList>
            <consortium name="Pathogen Informatics"/>
            <person name="Doyle S."/>
        </authorList>
    </citation>
    <scope>NUCLEOTIDE SEQUENCE [LARGE SCALE GENOMIC DNA]</scope>
    <source>
        <strain evidence="4 5">NCTC13100</strain>
    </source>
</reference>
<dbReference type="PANTHER" id="PTHR30438:SF1">
    <property type="entry name" value="36 KDA ANTIGEN"/>
    <property type="match status" value="1"/>
</dbReference>
<dbReference type="Gene3D" id="2.40.50.100">
    <property type="match status" value="1"/>
</dbReference>
<dbReference type="SUPFAM" id="SSF111369">
    <property type="entry name" value="HlyD-like secretion proteins"/>
    <property type="match status" value="2"/>
</dbReference>
<dbReference type="RefSeq" id="WP_018360231.1">
    <property type="nucleotide sequence ID" value="NZ_UGTI01000001.1"/>
</dbReference>
<dbReference type="PANTHER" id="PTHR30438">
    <property type="entry name" value="36 KDA ANTIGEN-RELATED"/>
    <property type="match status" value="1"/>
</dbReference>
<feature type="domain" description="Multidrug resistance protein MdtA-like barrel-sandwich hybrid" evidence="3">
    <location>
        <begin position="70"/>
        <end position="262"/>
    </location>
</feature>
<evidence type="ECO:0000256" key="1">
    <source>
        <dbReference type="SAM" id="MobiDB-lite"/>
    </source>
</evidence>
<feature type="region of interest" description="Disordered" evidence="1">
    <location>
        <begin position="1"/>
        <end position="23"/>
    </location>
</feature>
<protein>
    <submittedName>
        <fullName evidence="4">Putative efflux pump membrane fusion protein</fullName>
    </submittedName>
</protein>
<keyword evidence="2" id="KW-0472">Membrane</keyword>
<name>A0A379DHF0_9PORP</name>
<dbReference type="Gene3D" id="2.40.30.170">
    <property type="match status" value="1"/>
</dbReference>
<evidence type="ECO:0000313" key="5">
    <source>
        <dbReference type="Proteomes" id="UP000254263"/>
    </source>
</evidence>
<dbReference type="InterPro" id="IPR058625">
    <property type="entry name" value="MdtA-like_BSH"/>
</dbReference>
<evidence type="ECO:0000256" key="2">
    <source>
        <dbReference type="SAM" id="Phobius"/>
    </source>
</evidence>